<feature type="domain" description="Rubrerythrin diiron-binding" evidence="1">
    <location>
        <begin position="9"/>
        <end position="144"/>
    </location>
</feature>
<dbReference type="Proteomes" id="UP000035036">
    <property type="component" value="Chromosome"/>
</dbReference>
<dbReference type="Gene3D" id="1.20.1260.10">
    <property type="match status" value="1"/>
</dbReference>
<dbReference type="SUPFAM" id="SSF47240">
    <property type="entry name" value="Ferritin-like"/>
    <property type="match status" value="1"/>
</dbReference>
<name>A0A0B5FR21_9BACT</name>
<dbReference type="GO" id="GO:0016491">
    <property type="term" value="F:oxidoreductase activity"/>
    <property type="evidence" value="ECO:0007669"/>
    <property type="project" value="InterPro"/>
</dbReference>
<dbReference type="PANTHER" id="PTHR33531">
    <property type="entry name" value="RUBRERYTHRIN SUBFAMILY"/>
    <property type="match status" value="1"/>
</dbReference>
<dbReference type="HOGENOM" id="CLU_1592999_0_0_7"/>
<dbReference type="AlphaFoldDB" id="A0A0B5FR21"/>
<keyword evidence="3" id="KW-1185">Reference proteome</keyword>
<dbReference type="InterPro" id="IPR012347">
    <property type="entry name" value="Ferritin-like"/>
</dbReference>
<dbReference type="RefSeq" id="WP_040200925.1">
    <property type="nucleotide sequence ID" value="NZ_CP010311.1"/>
</dbReference>
<organism evidence="2 3">
    <name type="scientific">Geoalkalibacter subterraneus</name>
    <dbReference type="NCBI Taxonomy" id="483547"/>
    <lineage>
        <taxon>Bacteria</taxon>
        <taxon>Pseudomonadati</taxon>
        <taxon>Thermodesulfobacteriota</taxon>
        <taxon>Desulfuromonadia</taxon>
        <taxon>Desulfuromonadales</taxon>
        <taxon>Geoalkalibacteraceae</taxon>
        <taxon>Geoalkalibacter</taxon>
    </lineage>
</organism>
<evidence type="ECO:0000313" key="2">
    <source>
        <dbReference type="EMBL" id="AJF07084.1"/>
    </source>
</evidence>
<dbReference type="InterPro" id="IPR003251">
    <property type="entry name" value="Rr_diiron-bd_dom"/>
</dbReference>
<sequence length="165" mass="19235">MAEKINLQEAVKRSVQTEKNAMDFYALGAKNMKNVEAKKTFELLAREERDHAKQFFDVYEGSDLPDFETFINSDPVKEGEWLTDMEKALISDFNERKAMELAMQKEQNLEKSLREMAAKIEDPQVKAVYEANAKSTHQHYQLIESEYARLMGMVHETDIDTYVRE</sequence>
<dbReference type="KEGG" id="gsb:GSUB_11650"/>
<evidence type="ECO:0000259" key="1">
    <source>
        <dbReference type="Pfam" id="PF02915"/>
    </source>
</evidence>
<dbReference type="OrthoDB" id="281675at2"/>
<accession>A0A0B5FR21</accession>
<dbReference type="CDD" id="cd01045">
    <property type="entry name" value="Ferritin_like_AB"/>
    <property type="match status" value="1"/>
</dbReference>
<proteinExistence type="predicted"/>
<dbReference type="GO" id="GO:0046872">
    <property type="term" value="F:metal ion binding"/>
    <property type="evidence" value="ECO:0007669"/>
    <property type="project" value="InterPro"/>
</dbReference>
<gene>
    <name evidence="2" type="ORF">GSUB_11650</name>
</gene>
<protein>
    <submittedName>
        <fullName evidence="2">Ferritin</fullName>
    </submittedName>
</protein>
<dbReference type="EMBL" id="CP010311">
    <property type="protein sequence ID" value="AJF07084.1"/>
    <property type="molecule type" value="Genomic_DNA"/>
</dbReference>
<reference evidence="2 3" key="1">
    <citation type="journal article" date="2015" name="Genome Announc.">
        <title>Genomes of Geoalkalibacter ferrihydriticus Z-0531T and Geoalkalibacter subterraneus Red1T, Two Haloalkaliphilic Metal-Reducing Deltaproteobacteria.</title>
        <authorList>
            <person name="Badalamenti J.P."/>
            <person name="Krajmalnik-Brown R."/>
            <person name="Torres C.I."/>
            <person name="Bond D.R."/>
        </authorList>
    </citation>
    <scope>NUCLEOTIDE SEQUENCE [LARGE SCALE GENOMIC DNA]</scope>
    <source>
        <strain evidence="2 3">Red1</strain>
    </source>
</reference>
<dbReference type="InterPro" id="IPR009078">
    <property type="entry name" value="Ferritin-like_SF"/>
</dbReference>
<dbReference type="Pfam" id="PF02915">
    <property type="entry name" value="Rubrerythrin"/>
    <property type="match status" value="1"/>
</dbReference>
<dbReference type="PANTHER" id="PTHR33531:SF7">
    <property type="entry name" value="HYPOTHETICAL MEMBRANE PROTEIN, CONSERVED"/>
    <property type="match status" value="1"/>
</dbReference>
<evidence type="ECO:0000313" key="3">
    <source>
        <dbReference type="Proteomes" id="UP000035036"/>
    </source>
</evidence>